<accession>A0ABS0Q2Y1</accession>
<sequence length="782" mass="83123">MEMEPNFADTNPKAGVVGQPLSRVDGRAKVTGAAKYSAEYNQLPGLVHAVLKTSDVARGRITGFDVSAARQVPGVLAIITHENIPKLAKTPNNPQDQQAMGPGAHMGFLPLTSDQVHYAAQPVAIVVADTLERAQHAAALLRVQISPETPVASFRDPKAEEFKPKEGRAAQLPKPRGNAQAAFAGAPIQLTATYEHAINHHNPMEPGATTAHWEAPDRLTVYDATQGIVWTQQALSVMLGLSADQVRVVNKFLGGGFGCKGSVWPHTVLAAQAARAMGRPVKLVLTRPQQFTGMGHREDQDQTLRLGATSEGKLLALLHEKTSTTSPWDAYAETNSKIVDLLYACPAFEATAKLAKANVMTSTFMRAPGEAPGSFAIESLMDDLAYRVGVDPLQIRLLNYADRDPSTGKPWSSKSLKECYARGAELFGWAKRNPKNGQMRQGKLLVGYGMASGTYPVHSGQGNARVRLYADGHAVVQAAATDLGTGTYTVITQTAADALGLAPENIRFELGDSQLPSTIVSGGSMAAGTVSSSVYLAAQDVWQKLTKVAVMDKKSPLFGAKPTDIEANGGRLQLKANPAKGEGFAEIMKRAMMTDLEGSATGRYGAGYESAQAALNAKQDAAGGKDDAAGHSMHSFGAHFCEVHVDPDLGTVRVKRWVSVIGGGRILNPKTARSQIMGGAIMGIGAALMEGTVRDPHLARYTNASLADYHVCVNADIPEMTVEFVDEKDPYINAMGVKGIGEISIVGTSAAVANAIYHATGRRLRSLPITPDKMLEALRQPA</sequence>
<dbReference type="InterPro" id="IPR036856">
    <property type="entry name" value="Ald_Oxase/Xan_DH_a/b_sf"/>
</dbReference>
<evidence type="ECO:0000313" key="3">
    <source>
        <dbReference type="Proteomes" id="UP000625631"/>
    </source>
</evidence>
<organism evidence="2 3">
    <name type="scientific">Hymenobacter negativus</name>
    <dbReference type="NCBI Taxonomy" id="2795026"/>
    <lineage>
        <taxon>Bacteria</taxon>
        <taxon>Pseudomonadati</taxon>
        <taxon>Bacteroidota</taxon>
        <taxon>Cytophagia</taxon>
        <taxon>Cytophagales</taxon>
        <taxon>Hymenobacteraceae</taxon>
        <taxon>Hymenobacter</taxon>
    </lineage>
</organism>
<dbReference type="Gene3D" id="3.30.365.10">
    <property type="entry name" value="Aldehyde oxidase/xanthine dehydrogenase, molybdopterin binding domain"/>
    <property type="match status" value="4"/>
</dbReference>
<comment type="caution">
    <text evidence="2">The sequence shown here is derived from an EMBL/GenBank/DDBJ whole genome shotgun (WGS) entry which is preliminary data.</text>
</comment>
<dbReference type="InterPro" id="IPR016208">
    <property type="entry name" value="Ald_Oxase/xanthine_DH-like"/>
</dbReference>
<protein>
    <submittedName>
        <fullName evidence="2">Xanthine dehydrogenase family protein molybdopterin-binding subunit</fullName>
    </submittedName>
</protein>
<proteinExistence type="predicted"/>
<dbReference type="SUPFAM" id="SSF54665">
    <property type="entry name" value="CO dehydrogenase molybdoprotein N-domain-like"/>
    <property type="match status" value="1"/>
</dbReference>
<gene>
    <name evidence="2" type="ORF">I7X13_03015</name>
</gene>
<keyword evidence="3" id="KW-1185">Reference proteome</keyword>
<dbReference type="Pfam" id="PF01315">
    <property type="entry name" value="Ald_Xan_dh_C"/>
    <property type="match status" value="1"/>
</dbReference>
<evidence type="ECO:0000313" key="2">
    <source>
        <dbReference type="EMBL" id="MBH8557002.1"/>
    </source>
</evidence>
<dbReference type="InterPro" id="IPR046867">
    <property type="entry name" value="AldOxase/xan_DH_MoCoBD2"/>
</dbReference>
<dbReference type="Pfam" id="PF02738">
    <property type="entry name" value="MoCoBD_1"/>
    <property type="match status" value="1"/>
</dbReference>
<dbReference type="PANTHER" id="PTHR11908">
    <property type="entry name" value="XANTHINE DEHYDROGENASE"/>
    <property type="match status" value="1"/>
</dbReference>
<dbReference type="SUPFAM" id="SSF56003">
    <property type="entry name" value="Molybdenum cofactor-binding domain"/>
    <property type="match status" value="1"/>
</dbReference>
<dbReference type="Gene3D" id="3.90.1170.50">
    <property type="entry name" value="Aldehyde oxidase/xanthine dehydrogenase, a/b hammerhead"/>
    <property type="match status" value="1"/>
</dbReference>
<feature type="domain" description="Aldehyde oxidase/xanthine dehydrogenase a/b hammerhead" evidence="1">
    <location>
        <begin position="31"/>
        <end position="149"/>
    </location>
</feature>
<name>A0ABS0Q2Y1_9BACT</name>
<dbReference type="InterPro" id="IPR037165">
    <property type="entry name" value="AldOxase/xan_DH_Mopterin-bd_sf"/>
</dbReference>
<dbReference type="InterPro" id="IPR000674">
    <property type="entry name" value="Ald_Oxase/Xan_DH_a/b"/>
</dbReference>
<dbReference type="SMART" id="SM01008">
    <property type="entry name" value="Ald_Xan_dh_C"/>
    <property type="match status" value="1"/>
</dbReference>
<reference evidence="2 3" key="1">
    <citation type="submission" date="2020-12" db="EMBL/GenBank/DDBJ databases">
        <title>Hymenobacter sp.</title>
        <authorList>
            <person name="Kim M.K."/>
        </authorList>
    </citation>
    <scope>NUCLEOTIDE SEQUENCE [LARGE SCALE GENOMIC DNA]</scope>
    <source>
        <strain evidence="2 3">BT442</strain>
    </source>
</reference>
<dbReference type="EMBL" id="JAEDAE010000001">
    <property type="protein sequence ID" value="MBH8557002.1"/>
    <property type="molecule type" value="Genomic_DNA"/>
</dbReference>
<dbReference type="InterPro" id="IPR008274">
    <property type="entry name" value="AldOxase/xan_DH_MoCoBD1"/>
</dbReference>
<dbReference type="PANTHER" id="PTHR11908:SF153">
    <property type="entry name" value="DEHYDROGENASE"/>
    <property type="match status" value="1"/>
</dbReference>
<dbReference type="Pfam" id="PF20256">
    <property type="entry name" value="MoCoBD_2"/>
    <property type="match status" value="1"/>
</dbReference>
<evidence type="ECO:0000259" key="1">
    <source>
        <dbReference type="SMART" id="SM01008"/>
    </source>
</evidence>
<dbReference type="Proteomes" id="UP000625631">
    <property type="component" value="Unassembled WGS sequence"/>
</dbReference>